<evidence type="ECO:0000313" key="2">
    <source>
        <dbReference type="EMBL" id="BAM68837.1"/>
    </source>
</evidence>
<dbReference type="KEGG" id="vg:14515946"/>
<proteinExistence type="predicted"/>
<evidence type="ECO:0000256" key="1">
    <source>
        <dbReference type="SAM" id="MobiDB-lite"/>
    </source>
</evidence>
<dbReference type="RefSeq" id="YP_007348929.1">
    <property type="nucleotide sequence ID" value="NC_020082.1"/>
</dbReference>
<feature type="region of interest" description="Disordered" evidence="1">
    <location>
        <begin position="69"/>
        <end position="89"/>
    </location>
</feature>
<protein>
    <submittedName>
        <fullName evidence="2">Uncharacterized protein</fullName>
    </submittedName>
</protein>
<name>L0MXY9_9CAUD</name>
<dbReference type="OrthoDB" id="35261at10239"/>
<organism evidence="2 3">
    <name type="scientific">Edwardsiella phage MSW-3</name>
    <dbReference type="NCBI Taxonomy" id="1264700"/>
    <lineage>
        <taxon>Viruses</taxon>
        <taxon>Duplodnaviria</taxon>
        <taxon>Heunggongvirae</taxon>
        <taxon>Uroviricota</taxon>
        <taxon>Caudoviricetes</taxon>
        <taxon>Yokohamavirus</taxon>
        <taxon>Yokohamavirus MSW3</taxon>
    </lineage>
</organism>
<keyword evidence="3" id="KW-1185">Reference proteome</keyword>
<dbReference type="EMBL" id="AB767244">
    <property type="protein sequence ID" value="BAM68837.1"/>
    <property type="molecule type" value="Genomic_DNA"/>
</dbReference>
<accession>L0MXY9</accession>
<sequence length="89" mass="9866">MIVRNNGKRVLILNQGVEKRVKGQDGEFYSLTEAVPHIVPPGGETVEVPDDLRETEFVMNLMLTGELVEVPQTPTPAKRGRKPSEPAEE</sequence>
<reference evidence="2 3" key="1">
    <citation type="journal article" date="2013" name="Genome Announc.">
        <title>Complete Genome Sequence of a Novel Myovirus Which Infects Atypical Strains of Edwardsiella tarda.</title>
        <authorList>
            <person name="Yasuike M."/>
            <person name="Sugaya E."/>
            <person name="Nakamura Y."/>
            <person name="Shigenobu Y."/>
            <person name="Kawato Y."/>
            <person name="Kai W."/>
            <person name="Nagai S."/>
            <person name="Fujiwara A."/>
            <person name="Sano M."/>
            <person name="Kobayashi T."/>
            <person name="Nakai T."/>
        </authorList>
    </citation>
    <scope>NUCLEOTIDE SEQUENCE [LARGE SCALE GENOMIC DNA]</scope>
</reference>
<dbReference type="GeneID" id="14515946"/>
<dbReference type="Proteomes" id="UP000010365">
    <property type="component" value="Segment"/>
</dbReference>
<evidence type="ECO:0000313" key="3">
    <source>
        <dbReference type="Proteomes" id="UP000010365"/>
    </source>
</evidence>